<dbReference type="EnsemblBacteria" id="ACO78578">
    <property type="protein sequence ID" value="ACO78578"/>
    <property type="gene ID" value="Avin_23910"/>
</dbReference>
<dbReference type="Proteomes" id="UP000002424">
    <property type="component" value="Chromosome"/>
</dbReference>
<sequence>MYEVMNVYDTPDMIRRLKERYRLCDGSDLQAGS</sequence>
<proteinExistence type="predicted"/>
<evidence type="ECO:0000313" key="1">
    <source>
        <dbReference type="EMBL" id="ACO78578.1"/>
    </source>
</evidence>
<protein>
    <submittedName>
        <fullName evidence="1">Uncharacterized protein</fullName>
    </submittedName>
</protein>
<dbReference type="EMBL" id="CP001157">
    <property type="protein sequence ID" value="ACO78578.1"/>
    <property type="molecule type" value="Genomic_DNA"/>
</dbReference>
<keyword evidence="2" id="KW-1185">Reference proteome</keyword>
<accession>C1DHI3</accession>
<dbReference type="KEGG" id="avn:Avin_23910"/>
<name>C1DHI3_AZOVD</name>
<dbReference type="HOGENOM" id="CLU_3380295_0_0_6"/>
<reference evidence="1 2" key="1">
    <citation type="journal article" date="2009" name="J. Bacteriol.">
        <title>Genome sequence of Azotobacter vinelandii, an obligate aerobe specialized to support diverse anaerobic metabolic processes.</title>
        <authorList>
            <person name="Setubal J.C."/>
            <person name="dos Santos P."/>
            <person name="Goldman B.S."/>
            <person name="Ertesvag H."/>
            <person name="Espin G."/>
            <person name="Rubio L.M."/>
            <person name="Valla S."/>
            <person name="Almeida N.F."/>
            <person name="Balasubramanian D."/>
            <person name="Cromes L."/>
            <person name="Curatti L."/>
            <person name="Du Z."/>
            <person name="Godsy E."/>
            <person name="Goodner B."/>
            <person name="Hellner-Burris K."/>
            <person name="Hernandez J.A."/>
            <person name="Houmiel K."/>
            <person name="Imperial J."/>
            <person name="Kennedy C."/>
            <person name="Larson T.J."/>
            <person name="Latreille P."/>
            <person name="Ligon L.S."/>
            <person name="Lu J."/>
            <person name="Maerk M."/>
            <person name="Miller N.M."/>
            <person name="Norton S."/>
            <person name="O'Carroll I.P."/>
            <person name="Paulsen I."/>
            <person name="Raulfs E.C."/>
            <person name="Roemer R."/>
            <person name="Rosser J."/>
            <person name="Segura D."/>
            <person name="Slater S."/>
            <person name="Stricklin S.L."/>
            <person name="Studholme D.J."/>
            <person name="Sun J."/>
            <person name="Viana C.J."/>
            <person name="Wallin E."/>
            <person name="Wang B."/>
            <person name="Wheeler C."/>
            <person name="Zhu H."/>
            <person name="Dean D.R."/>
            <person name="Dixon R."/>
            <person name="Wood D."/>
        </authorList>
    </citation>
    <scope>NUCLEOTIDE SEQUENCE [LARGE SCALE GENOMIC DNA]</scope>
    <source>
        <strain evidence="2">DJ / ATCC BAA-1303</strain>
    </source>
</reference>
<organism evidence="1 2">
    <name type="scientific">Azotobacter vinelandii (strain DJ / ATCC BAA-1303)</name>
    <dbReference type="NCBI Taxonomy" id="322710"/>
    <lineage>
        <taxon>Bacteria</taxon>
        <taxon>Pseudomonadati</taxon>
        <taxon>Pseudomonadota</taxon>
        <taxon>Gammaproteobacteria</taxon>
        <taxon>Pseudomonadales</taxon>
        <taxon>Pseudomonadaceae</taxon>
        <taxon>Azotobacter</taxon>
    </lineage>
</organism>
<evidence type="ECO:0000313" key="2">
    <source>
        <dbReference type="Proteomes" id="UP000002424"/>
    </source>
</evidence>
<dbReference type="AlphaFoldDB" id="C1DHI3"/>
<gene>
    <name evidence="1" type="ordered locus">Avin_23910</name>
</gene>